<feature type="region of interest" description="Disordered" evidence="1">
    <location>
        <begin position="201"/>
        <end position="231"/>
    </location>
</feature>
<organism evidence="3 4">
    <name type="scientific">Streptomyces lonarensis</name>
    <dbReference type="NCBI Taxonomy" id="700599"/>
    <lineage>
        <taxon>Bacteria</taxon>
        <taxon>Bacillati</taxon>
        <taxon>Actinomycetota</taxon>
        <taxon>Actinomycetes</taxon>
        <taxon>Kitasatosporales</taxon>
        <taxon>Streptomycetaceae</taxon>
        <taxon>Streptomyces</taxon>
    </lineage>
</organism>
<dbReference type="InterPro" id="IPR002575">
    <property type="entry name" value="Aminoglycoside_PTrfase"/>
</dbReference>
<protein>
    <submittedName>
        <fullName evidence="3">Phosphotransferase</fullName>
    </submittedName>
</protein>
<dbReference type="AlphaFoldDB" id="A0A7X6D4V5"/>
<dbReference type="SUPFAM" id="SSF56112">
    <property type="entry name" value="Protein kinase-like (PK-like)"/>
    <property type="match status" value="1"/>
</dbReference>
<evidence type="ECO:0000313" key="3">
    <source>
        <dbReference type="EMBL" id="NJQ08242.1"/>
    </source>
</evidence>
<gene>
    <name evidence="3" type="ORF">HCN56_22335</name>
</gene>
<sequence length="231" mass="23872">MRHVSPSHASPADQTLQLLTRRYGVGEPLSCEPLERGLLNRGYRLATTRGAYFLKHHLGGDPQTVLSLASRHRATSALADVGLPVVPPLADRSGDSAALVDGCWFALHPWLDGHHREGGELDVAESHRLGDLLGRVHRQLEVVIAEDRDATALPGNDHHLAPPAPRDALPAPAAPRPGAAPPPVGGAAAPVAIGAAAAAVAGATASRRSEARAATAVPPRSGHRTAAGARG</sequence>
<dbReference type="GO" id="GO:0016740">
    <property type="term" value="F:transferase activity"/>
    <property type="evidence" value="ECO:0007669"/>
    <property type="project" value="UniProtKB-KW"/>
</dbReference>
<dbReference type="Pfam" id="PF01636">
    <property type="entry name" value="APH"/>
    <property type="match status" value="1"/>
</dbReference>
<feature type="non-terminal residue" evidence="3">
    <location>
        <position position="231"/>
    </location>
</feature>
<accession>A0A7X6D4V5</accession>
<dbReference type="Proteomes" id="UP000578686">
    <property type="component" value="Unassembled WGS sequence"/>
</dbReference>
<dbReference type="Gene3D" id="3.30.200.20">
    <property type="entry name" value="Phosphorylase Kinase, domain 1"/>
    <property type="match status" value="1"/>
</dbReference>
<keyword evidence="3" id="KW-0808">Transferase</keyword>
<name>A0A7X6D4V5_9ACTN</name>
<feature type="compositionally biased region" description="Pro residues" evidence="1">
    <location>
        <begin position="172"/>
        <end position="184"/>
    </location>
</feature>
<keyword evidence="4" id="KW-1185">Reference proteome</keyword>
<feature type="compositionally biased region" description="Low complexity" evidence="1">
    <location>
        <begin position="201"/>
        <end position="216"/>
    </location>
</feature>
<proteinExistence type="predicted"/>
<feature type="region of interest" description="Disordered" evidence="1">
    <location>
        <begin position="152"/>
        <end position="188"/>
    </location>
</feature>
<evidence type="ECO:0000256" key="1">
    <source>
        <dbReference type="SAM" id="MobiDB-lite"/>
    </source>
</evidence>
<evidence type="ECO:0000313" key="4">
    <source>
        <dbReference type="Proteomes" id="UP000578686"/>
    </source>
</evidence>
<comment type="caution">
    <text evidence="3">The sequence shown here is derived from an EMBL/GenBank/DDBJ whole genome shotgun (WGS) entry which is preliminary data.</text>
</comment>
<feature type="domain" description="Aminoglycoside phosphotransferase" evidence="2">
    <location>
        <begin position="31"/>
        <end position="145"/>
    </location>
</feature>
<reference evidence="3 4" key="1">
    <citation type="submission" date="2020-03" db="EMBL/GenBank/DDBJ databases">
        <title>Draft genome of Streptomyces sp. ventii, isolated from the Axial Seamount in the Pacific Ocean, and resequencing of the two type strains Streptomyces lonarensis strain NCL 716 and Streptomyces bohaiensis strain 11A07.</title>
        <authorList>
            <person name="Loughran R.M."/>
            <person name="Pfannmuller K.M."/>
            <person name="Wasson B.J."/>
            <person name="Deadmond M.C."/>
            <person name="Paddock B.E."/>
            <person name="Koyack M.J."/>
            <person name="Gallegos D.A."/>
            <person name="Mitchell E.A."/>
            <person name="Ushijima B."/>
            <person name="Saw J.H."/>
            <person name="Mcphail K.L."/>
            <person name="Videau P."/>
        </authorList>
    </citation>
    <scope>NUCLEOTIDE SEQUENCE [LARGE SCALE GENOMIC DNA]</scope>
    <source>
        <strain evidence="3 4">NCL716</strain>
    </source>
</reference>
<evidence type="ECO:0000259" key="2">
    <source>
        <dbReference type="Pfam" id="PF01636"/>
    </source>
</evidence>
<dbReference type="InterPro" id="IPR011009">
    <property type="entry name" value="Kinase-like_dom_sf"/>
</dbReference>
<dbReference type="EMBL" id="JAAVJD010000266">
    <property type="protein sequence ID" value="NJQ08242.1"/>
    <property type="molecule type" value="Genomic_DNA"/>
</dbReference>